<dbReference type="AlphaFoldDB" id="A0A7Z9CV26"/>
<sequence length="46" mass="5453">MSDNHQAQQSNEQLKAQNLFAKWRKDETLYKEDEEKSHAQQSEESS</sequence>
<dbReference type="Proteomes" id="UP000595859">
    <property type="component" value="Chromosome"/>
</dbReference>
<dbReference type="EMBL" id="CP066884">
    <property type="protein sequence ID" value="QQM99044.1"/>
    <property type="molecule type" value="Genomic_DNA"/>
</dbReference>
<gene>
    <name evidence="1" type="ORF">JGZ15_05470</name>
</gene>
<dbReference type="RefSeq" id="WP_015729273.1">
    <property type="nucleotide sequence ID" value="NZ_BAAFHP010000006.1"/>
</dbReference>
<dbReference type="GeneID" id="93823043"/>
<reference evidence="1 2" key="1">
    <citation type="submission" date="2020-12" db="EMBL/GenBank/DDBJ databases">
        <title>Whole genome sequencing and de novo assembly of Staphylococcus pseudintermedius: a novel pangenome approach to unravel pathogenesis of canine pyoderma.</title>
        <authorList>
            <person name="Ferrer L."/>
            <person name="Perez D."/>
            <person name="Fonticoba R."/>
            <person name="Vines J."/>
            <person name="Fabregas N."/>
            <person name="Madronero S."/>
            <person name="Meroni G."/>
            <person name="Martino P."/>
            <person name="Martinez S."/>
            <person name="Cusco A."/>
            <person name="Migura L."/>
            <person name="Francino O."/>
        </authorList>
    </citation>
    <scope>NUCLEOTIDE SEQUENCE [LARGE SCALE GENOMIC DNA]</scope>
    <source>
        <strain evidence="1 2">HSP080</strain>
    </source>
</reference>
<evidence type="ECO:0000313" key="1">
    <source>
        <dbReference type="EMBL" id="QQM99044.1"/>
    </source>
</evidence>
<proteinExistence type="predicted"/>
<accession>A0A7Z9CV26</accession>
<organism evidence="1 2">
    <name type="scientific">Staphylococcus pseudintermedius</name>
    <dbReference type="NCBI Taxonomy" id="283734"/>
    <lineage>
        <taxon>Bacteria</taxon>
        <taxon>Bacillati</taxon>
        <taxon>Bacillota</taxon>
        <taxon>Bacilli</taxon>
        <taxon>Bacillales</taxon>
        <taxon>Staphylococcaceae</taxon>
        <taxon>Staphylococcus</taxon>
        <taxon>Staphylococcus intermedius group</taxon>
    </lineage>
</organism>
<evidence type="ECO:0000313" key="2">
    <source>
        <dbReference type="Proteomes" id="UP000595859"/>
    </source>
</evidence>
<protein>
    <submittedName>
        <fullName evidence="1">Uncharacterized protein</fullName>
    </submittedName>
</protein>
<name>A0A7Z9CV26_STAPS</name>